<proteinExistence type="predicted"/>
<dbReference type="Gene3D" id="1.10.3720.10">
    <property type="entry name" value="MetI-like"/>
    <property type="match status" value="1"/>
</dbReference>
<comment type="subcellular location">
    <subcellularLocation>
        <location evidence="1">Cell membrane</location>
        <topology evidence="1">Multi-pass membrane protein</topology>
    </subcellularLocation>
</comment>
<dbReference type="AlphaFoldDB" id="W1Y2I8"/>
<evidence type="ECO:0000259" key="8">
    <source>
        <dbReference type="PROSITE" id="PS50928"/>
    </source>
</evidence>
<feature type="transmembrane region" description="Helical" evidence="7">
    <location>
        <begin position="14"/>
        <end position="36"/>
    </location>
</feature>
<reference evidence="9" key="1">
    <citation type="submission" date="2013-12" db="EMBL/GenBank/DDBJ databases">
        <title>A Varibaculum cambriense genome reconstructed from a premature infant gut community with otherwise low bacterial novelty that shifts toward anaerobic metabolism during the third week of life.</title>
        <authorList>
            <person name="Brown C.T."/>
            <person name="Sharon I."/>
            <person name="Thomas B.C."/>
            <person name="Castelle C.J."/>
            <person name="Morowitz M.J."/>
            <person name="Banfield J.F."/>
        </authorList>
    </citation>
    <scope>NUCLEOTIDE SEQUENCE</scope>
</reference>
<keyword evidence="3" id="KW-1003">Cell membrane</keyword>
<evidence type="ECO:0000256" key="2">
    <source>
        <dbReference type="ARBA" id="ARBA00022448"/>
    </source>
</evidence>
<accession>W1Y2I8</accession>
<evidence type="ECO:0000256" key="6">
    <source>
        <dbReference type="ARBA" id="ARBA00023136"/>
    </source>
</evidence>
<gene>
    <name evidence="9" type="ORF">Q604_UNBC08984G0001</name>
</gene>
<keyword evidence="5 7" id="KW-1133">Transmembrane helix</keyword>
<keyword evidence="6 7" id="KW-0472">Membrane</keyword>
<dbReference type="EMBL" id="AZMM01008984">
    <property type="protein sequence ID" value="ETJ36762.1"/>
    <property type="molecule type" value="Genomic_DNA"/>
</dbReference>
<evidence type="ECO:0000256" key="5">
    <source>
        <dbReference type="ARBA" id="ARBA00022989"/>
    </source>
</evidence>
<evidence type="ECO:0000256" key="4">
    <source>
        <dbReference type="ARBA" id="ARBA00022692"/>
    </source>
</evidence>
<feature type="non-terminal residue" evidence="9">
    <location>
        <position position="1"/>
    </location>
</feature>
<comment type="caution">
    <text evidence="9">The sequence shown here is derived from an EMBL/GenBank/DDBJ whole genome shotgun (WGS) entry which is preliminary data.</text>
</comment>
<evidence type="ECO:0000256" key="3">
    <source>
        <dbReference type="ARBA" id="ARBA00022475"/>
    </source>
</evidence>
<evidence type="ECO:0000256" key="1">
    <source>
        <dbReference type="ARBA" id="ARBA00004651"/>
    </source>
</evidence>
<name>W1Y2I8_9ZZZZ</name>
<dbReference type="SUPFAM" id="SSF161098">
    <property type="entry name" value="MetI-like"/>
    <property type="match status" value="1"/>
</dbReference>
<keyword evidence="4 7" id="KW-0812">Transmembrane</keyword>
<protein>
    <submittedName>
        <fullName evidence="9">Sugar ABC superfamily ATP binding cassette transporter, membrane protein</fullName>
    </submittedName>
</protein>
<organism evidence="9">
    <name type="scientific">human gut metagenome</name>
    <dbReference type="NCBI Taxonomy" id="408170"/>
    <lineage>
        <taxon>unclassified sequences</taxon>
        <taxon>metagenomes</taxon>
        <taxon>organismal metagenomes</taxon>
    </lineage>
</organism>
<dbReference type="PANTHER" id="PTHR43744:SF8">
    <property type="entry name" value="SN-GLYCEROL-3-PHOSPHATE TRANSPORT SYSTEM PERMEASE PROTEIN UGPE"/>
    <property type="match status" value="1"/>
</dbReference>
<feature type="domain" description="ABC transmembrane type-1" evidence="8">
    <location>
        <begin position="1"/>
        <end position="77"/>
    </location>
</feature>
<sequence>AFTRILLPSVLPSLVTIGLFSYLAAWNDFMVSLYLLGMDNSPLPLALVNMRQQTIGVIDYGLTTAGVVVLTVPAFIL</sequence>
<dbReference type="PROSITE" id="PS50928">
    <property type="entry name" value="ABC_TM1"/>
    <property type="match status" value="1"/>
</dbReference>
<dbReference type="InterPro" id="IPR035906">
    <property type="entry name" value="MetI-like_sf"/>
</dbReference>
<evidence type="ECO:0000313" key="9">
    <source>
        <dbReference type="EMBL" id="ETJ36762.1"/>
    </source>
</evidence>
<dbReference type="GO" id="GO:0005886">
    <property type="term" value="C:plasma membrane"/>
    <property type="evidence" value="ECO:0007669"/>
    <property type="project" value="UniProtKB-SubCell"/>
</dbReference>
<feature type="transmembrane region" description="Helical" evidence="7">
    <location>
        <begin position="57"/>
        <end position="76"/>
    </location>
</feature>
<keyword evidence="2" id="KW-0813">Transport</keyword>
<dbReference type="InterPro" id="IPR000515">
    <property type="entry name" value="MetI-like"/>
</dbReference>
<evidence type="ECO:0000256" key="7">
    <source>
        <dbReference type="SAM" id="Phobius"/>
    </source>
</evidence>
<dbReference type="PANTHER" id="PTHR43744">
    <property type="entry name" value="ABC TRANSPORTER PERMEASE PROTEIN MG189-RELATED-RELATED"/>
    <property type="match status" value="1"/>
</dbReference>
<dbReference type="GO" id="GO:0055085">
    <property type="term" value="P:transmembrane transport"/>
    <property type="evidence" value="ECO:0007669"/>
    <property type="project" value="InterPro"/>
</dbReference>
<feature type="non-terminal residue" evidence="9">
    <location>
        <position position="77"/>
    </location>
</feature>